<keyword evidence="3" id="KW-1185">Reference proteome</keyword>
<name>A0A2I2FYP8_9EURO</name>
<dbReference type="PANTHER" id="PTHR21357:SF4">
    <property type="entry name" value="FAM172 FAMILY PROTEIN HOMOLOG CG10038"/>
    <property type="match status" value="1"/>
</dbReference>
<evidence type="ECO:0000259" key="1">
    <source>
        <dbReference type="Pfam" id="PF22749"/>
    </source>
</evidence>
<organism evidence="2 3">
    <name type="scientific">Aspergillus steynii IBT 23096</name>
    <dbReference type="NCBI Taxonomy" id="1392250"/>
    <lineage>
        <taxon>Eukaryota</taxon>
        <taxon>Fungi</taxon>
        <taxon>Dikarya</taxon>
        <taxon>Ascomycota</taxon>
        <taxon>Pezizomycotina</taxon>
        <taxon>Eurotiomycetes</taxon>
        <taxon>Eurotiomycetidae</taxon>
        <taxon>Eurotiales</taxon>
        <taxon>Aspergillaceae</taxon>
        <taxon>Aspergillus</taxon>
        <taxon>Aspergillus subgen. Circumdati</taxon>
    </lineage>
</organism>
<feature type="domain" description="Arb2" evidence="1">
    <location>
        <begin position="15"/>
        <end position="329"/>
    </location>
</feature>
<evidence type="ECO:0000313" key="3">
    <source>
        <dbReference type="Proteomes" id="UP000234275"/>
    </source>
</evidence>
<gene>
    <name evidence="2" type="ORF">P170DRAFT_500300</name>
</gene>
<dbReference type="InterPro" id="IPR053858">
    <property type="entry name" value="Arb2_dom"/>
</dbReference>
<dbReference type="InterPro" id="IPR048263">
    <property type="entry name" value="Arb2"/>
</dbReference>
<dbReference type="RefSeq" id="XP_024701050.1">
    <property type="nucleotide sequence ID" value="XM_024854147.1"/>
</dbReference>
<protein>
    <recommendedName>
        <fullName evidence="1">Arb2 domain-containing protein</fullName>
    </recommendedName>
</protein>
<dbReference type="GO" id="GO:0005634">
    <property type="term" value="C:nucleus"/>
    <property type="evidence" value="ECO:0007669"/>
    <property type="project" value="TreeGrafter"/>
</dbReference>
<dbReference type="VEuPathDB" id="FungiDB:P170DRAFT_500300"/>
<dbReference type="Proteomes" id="UP000234275">
    <property type="component" value="Unassembled WGS sequence"/>
</dbReference>
<dbReference type="OrthoDB" id="421951at2759"/>
<dbReference type="Pfam" id="PF22749">
    <property type="entry name" value="Arb2"/>
    <property type="match status" value="1"/>
</dbReference>
<dbReference type="AlphaFoldDB" id="A0A2I2FYP8"/>
<accession>A0A2I2FYP8</accession>
<evidence type="ECO:0000313" key="2">
    <source>
        <dbReference type="EMBL" id="PLB45748.1"/>
    </source>
</evidence>
<proteinExistence type="predicted"/>
<dbReference type="STRING" id="1392250.A0A2I2FYP8"/>
<dbReference type="GO" id="GO:0031048">
    <property type="term" value="P:regulatory ncRNA-mediated heterochromatin formation"/>
    <property type="evidence" value="ECO:0007669"/>
    <property type="project" value="TreeGrafter"/>
</dbReference>
<reference evidence="2 3" key="1">
    <citation type="submission" date="2016-12" db="EMBL/GenBank/DDBJ databases">
        <title>The genomes of Aspergillus section Nigri reveals drivers in fungal speciation.</title>
        <authorList>
            <consortium name="DOE Joint Genome Institute"/>
            <person name="Vesth T.C."/>
            <person name="Nybo J."/>
            <person name="Theobald S."/>
            <person name="Brandl J."/>
            <person name="Frisvad J.C."/>
            <person name="Nielsen K.F."/>
            <person name="Lyhne E.K."/>
            <person name="Kogle M.E."/>
            <person name="Kuo A."/>
            <person name="Riley R."/>
            <person name="Clum A."/>
            <person name="Nolan M."/>
            <person name="Lipzen A."/>
            <person name="Salamov A."/>
            <person name="Henrissat B."/>
            <person name="Wiebenga A."/>
            <person name="De Vries R.P."/>
            <person name="Grigoriev I.V."/>
            <person name="Mortensen U.H."/>
            <person name="Andersen M.R."/>
            <person name="Baker S.E."/>
        </authorList>
    </citation>
    <scope>NUCLEOTIDE SEQUENCE [LARGE SCALE GENOMIC DNA]</scope>
    <source>
        <strain evidence="2 3">IBT 23096</strain>
    </source>
</reference>
<dbReference type="GeneID" id="36561853"/>
<dbReference type="EMBL" id="MSFO01000007">
    <property type="protein sequence ID" value="PLB45748.1"/>
    <property type="molecule type" value="Genomic_DNA"/>
</dbReference>
<sequence>MFVFRRDDLPADPEFPAQLDKLGYFINDKDRIRKISDPEQEFQFKINKNPRWNEVQRAAMNACIRDIVMSRLRALGLTTLKLPLFPGPTDPHVPILVSSNLSTASRIIVVLGEPVQDLGIWAYRSVGTDGIDFGSAVRFARAVLHPDSSTATNKSPSHKTGANNHPDTALVLANTGQLIWHCGSQSAMTMQSWLALPRESAVDPPLTMTHRNTIRGNENWQAHVDCVFDEILAPGSRLVRDDVQVQVVGIADGGLGAIRYLASRWQEWHTRISSICLTNPLHFTHLELSPDIHTIIDCDSPTTPTSSVPSFASFIATRCRAYVLSQEPLGLPVPGASAHGCNCFSSGEALNVECIFPRACDAMLDWLDLTYREPGFCEDRLQLVEFDGEDRSGGGVEVGL</sequence>
<dbReference type="GO" id="GO:0035197">
    <property type="term" value="F:siRNA binding"/>
    <property type="evidence" value="ECO:0007669"/>
    <property type="project" value="TreeGrafter"/>
</dbReference>
<comment type="caution">
    <text evidence="2">The sequence shown here is derived from an EMBL/GenBank/DDBJ whole genome shotgun (WGS) entry which is preliminary data.</text>
</comment>
<dbReference type="PANTHER" id="PTHR21357">
    <property type="entry name" value="FAM172 FAMILY PROTEIN HOMOLOG CG10038"/>
    <property type="match status" value="1"/>
</dbReference>